<accession>A0A1I7ZNE6</accession>
<dbReference type="InterPro" id="IPR000569">
    <property type="entry name" value="HECT_dom"/>
</dbReference>
<evidence type="ECO:0000259" key="2">
    <source>
        <dbReference type="PROSITE" id="PS50237"/>
    </source>
</evidence>
<organism evidence="3 4">
    <name type="scientific">Steinernema glaseri</name>
    <dbReference type="NCBI Taxonomy" id="37863"/>
    <lineage>
        <taxon>Eukaryota</taxon>
        <taxon>Metazoa</taxon>
        <taxon>Ecdysozoa</taxon>
        <taxon>Nematoda</taxon>
        <taxon>Chromadorea</taxon>
        <taxon>Rhabditida</taxon>
        <taxon>Tylenchina</taxon>
        <taxon>Panagrolaimomorpha</taxon>
        <taxon>Strongyloidoidea</taxon>
        <taxon>Steinernematidae</taxon>
        <taxon>Steinernema</taxon>
    </lineage>
</organism>
<keyword evidence="1" id="KW-0833">Ubl conjugation pathway</keyword>
<proteinExistence type="predicted"/>
<dbReference type="Gene3D" id="3.30.2410.10">
    <property type="entry name" value="Hect, E3 ligase catalytic domain"/>
    <property type="match status" value="1"/>
</dbReference>
<name>A0A1I7ZNE6_9BILA</name>
<evidence type="ECO:0000313" key="4">
    <source>
        <dbReference type="WBParaSite" id="L893_g28206.t1"/>
    </source>
</evidence>
<dbReference type="GO" id="GO:0004842">
    <property type="term" value="F:ubiquitin-protein transferase activity"/>
    <property type="evidence" value="ECO:0007669"/>
    <property type="project" value="InterPro"/>
</dbReference>
<feature type="domain" description="HECT" evidence="2">
    <location>
        <begin position="47"/>
        <end position="79"/>
    </location>
</feature>
<evidence type="ECO:0000313" key="3">
    <source>
        <dbReference type="Proteomes" id="UP000095287"/>
    </source>
</evidence>
<dbReference type="PROSITE" id="PS50237">
    <property type="entry name" value="HECT"/>
    <property type="match status" value="1"/>
</dbReference>
<keyword evidence="3" id="KW-1185">Reference proteome</keyword>
<protein>
    <submittedName>
        <fullName evidence="4">HECT domain-containing protein</fullName>
    </submittedName>
</protein>
<evidence type="ECO:0000256" key="1">
    <source>
        <dbReference type="PROSITE-ProRule" id="PRU00104"/>
    </source>
</evidence>
<feature type="active site" description="Glycyl thioester intermediate" evidence="1">
    <location>
        <position position="47"/>
    </location>
</feature>
<reference evidence="4" key="1">
    <citation type="submission" date="2016-11" db="UniProtKB">
        <authorList>
            <consortium name="WormBaseParasite"/>
        </authorList>
    </citation>
    <scope>IDENTIFICATION</scope>
</reference>
<dbReference type="WBParaSite" id="L893_g28206.t1">
    <property type="protein sequence ID" value="L893_g28206.t1"/>
    <property type="gene ID" value="L893_g28206"/>
</dbReference>
<dbReference type="AlphaFoldDB" id="A0A1I7ZNE6"/>
<sequence>MLHTNRVLAEARNYTAFYRCFFKDRHESSQDVGAARALRSLLAYAICFNLLNLPNIVDKTEMKQRLLASLKHVQGFTHV</sequence>
<dbReference type="Proteomes" id="UP000095287">
    <property type="component" value="Unplaced"/>
</dbReference>